<evidence type="ECO:0000256" key="1">
    <source>
        <dbReference type="SAM" id="MobiDB-lite"/>
    </source>
</evidence>
<feature type="compositionally biased region" description="Basic residues" evidence="1">
    <location>
        <begin position="1"/>
        <end position="12"/>
    </location>
</feature>
<accession>A0ABR4DFF7</accession>
<comment type="caution">
    <text evidence="2">The sequence shown here is derived from an EMBL/GenBank/DDBJ whole genome shotgun (WGS) entry which is preliminary data.</text>
</comment>
<feature type="region of interest" description="Disordered" evidence="1">
    <location>
        <begin position="76"/>
        <end position="127"/>
    </location>
</feature>
<evidence type="ECO:0000313" key="3">
    <source>
        <dbReference type="Proteomes" id="UP001600064"/>
    </source>
</evidence>
<gene>
    <name evidence="2" type="ORF">VTJ83DRAFT_3880</name>
</gene>
<feature type="region of interest" description="Disordered" evidence="1">
    <location>
        <begin position="1"/>
        <end position="54"/>
    </location>
</feature>
<dbReference type="RefSeq" id="XP_070867758.1">
    <property type="nucleotide sequence ID" value="XM_071010307.1"/>
</dbReference>
<sequence>MSKIFRSRRYSAPKRPFDPSGYSSLLGPTTLAAEEQEYHEPGDDDQAETRQLSSPETAAAFVVDPYHARPWWNAAERHPSWTGPDRPPPRKLVKDKDSSMNGAGRPSFSFELSDGSDTEGGKAGGIVRRQIARLKELYRKEK</sequence>
<name>A0ABR4DFF7_9PEZI</name>
<reference evidence="2 3" key="1">
    <citation type="journal article" date="2024" name="Commun. Biol.">
        <title>Comparative genomic analysis of thermophilic fungi reveals convergent evolutionary adaptations and gene losses.</title>
        <authorList>
            <person name="Steindorff A.S."/>
            <person name="Aguilar-Pontes M.V."/>
            <person name="Robinson A.J."/>
            <person name="Andreopoulos B."/>
            <person name="LaButti K."/>
            <person name="Kuo A."/>
            <person name="Mondo S."/>
            <person name="Riley R."/>
            <person name="Otillar R."/>
            <person name="Haridas S."/>
            <person name="Lipzen A."/>
            <person name="Grimwood J."/>
            <person name="Schmutz J."/>
            <person name="Clum A."/>
            <person name="Reid I.D."/>
            <person name="Moisan M.C."/>
            <person name="Butler G."/>
            <person name="Nguyen T.T.M."/>
            <person name="Dewar K."/>
            <person name="Conant G."/>
            <person name="Drula E."/>
            <person name="Henrissat B."/>
            <person name="Hansel C."/>
            <person name="Singer S."/>
            <person name="Hutchinson M.I."/>
            <person name="de Vries R.P."/>
            <person name="Natvig D.O."/>
            <person name="Powell A.J."/>
            <person name="Tsang A."/>
            <person name="Grigoriev I.V."/>
        </authorList>
    </citation>
    <scope>NUCLEOTIDE SEQUENCE [LARGE SCALE GENOMIC DNA]</scope>
    <source>
        <strain evidence="2 3">ATCC 22073</strain>
    </source>
</reference>
<keyword evidence="3" id="KW-1185">Reference proteome</keyword>
<evidence type="ECO:0000313" key="2">
    <source>
        <dbReference type="EMBL" id="KAL2269034.1"/>
    </source>
</evidence>
<organism evidence="2 3">
    <name type="scientific">Remersonia thermophila</name>
    <dbReference type="NCBI Taxonomy" id="72144"/>
    <lineage>
        <taxon>Eukaryota</taxon>
        <taxon>Fungi</taxon>
        <taxon>Dikarya</taxon>
        <taxon>Ascomycota</taxon>
        <taxon>Pezizomycotina</taxon>
        <taxon>Sordariomycetes</taxon>
        <taxon>Sordariomycetidae</taxon>
        <taxon>Sordariales</taxon>
        <taxon>Sordariales incertae sedis</taxon>
        <taxon>Remersonia</taxon>
    </lineage>
</organism>
<dbReference type="EMBL" id="JAZGUE010000003">
    <property type="protein sequence ID" value="KAL2269034.1"/>
    <property type="molecule type" value="Genomic_DNA"/>
</dbReference>
<proteinExistence type="predicted"/>
<dbReference type="GeneID" id="98124951"/>
<dbReference type="Proteomes" id="UP001600064">
    <property type="component" value="Unassembled WGS sequence"/>
</dbReference>
<protein>
    <submittedName>
        <fullName evidence="2">Uncharacterized protein</fullName>
    </submittedName>
</protein>